<comment type="caution">
    <text evidence="8">The sequence shown here is derived from an EMBL/GenBank/DDBJ whole genome shotgun (WGS) entry which is preliminary data.</text>
</comment>
<protein>
    <recommendedName>
        <fullName evidence="6">FMN dependent NADH:quinone oxidoreductase</fullName>
        <ecNumber evidence="6">1.6.5.-</ecNumber>
    </recommendedName>
    <alternativeName>
        <fullName evidence="6">Azo-dye reductase</fullName>
    </alternativeName>
    <alternativeName>
        <fullName evidence="6">FMN-dependent NADH-azo compound oxidoreductase</fullName>
    </alternativeName>
    <alternativeName>
        <fullName evidence="6">FMN-dependent NADH-azoreductase</fullName>
        <ecNumber evidence="6">1.7.1.17</ecNumber>
    </alternativeName>
</protein>
<keyword evidence="1 6" id="KW-0285">Flavoprotein</keyword>
<comment type="subunit">
    <text evidence="6">Homodimer.</text>
</comment>
<comment type="function">
    <text evidence="6">Quinone reductase that provides resistance to thiol-specific stress caused by electrophilic quinones.</text>
</comment>
<comment type="cofactor">
    <cofactor evidence="6">
        <name>FMN</name>
        <dbReference type="ChEBI" id="CHEBI:58210"/>
    </cofactor>
    <text evidence="6">Binds 1 FMN per subunit.</text>
</comment>
<feature type="domain" description="Flavodoxin-like fold" evidence="7">
    <location>
        <begin position="4"/>
        <end position="188"/>
    </location>
</feature>
<dbReference type="EC" id="1.7.1.17" evidence="6"/>
<dbReference type="InterPro" id="IPR023048">
    <property type="entry name" value="NADH:quinone_OxRdtase_FMN_depd"/>
</dbReference>
<reference evidence="8" key="1">
    <citation type="submission" date="2024-05" db="EMBL/GenBank/DDBJ databases">
        <title>30 novel species of actinomycetes from the DSMZ collection.</title>
        <authorList>
            <person name="Nouioui I."/>
        </authorList>
    </citation>
    <scope>NUCLEOTIDE SEQUENCE</scope>
    <source>
        <strain evidence="8">DSM 41527</strain>
    </source>
</reference>
<name>A0ABU2T3X4_9ACTN</name>
<evidence type="ECO:0000256" key="4">
    <source>
        <dbReference type="ARBA" id="ARBA00023027"/>
    </source>
</evidence>
<evidence type="ECO:0000256" key="6">
    <source>
        <dbReference type="HAMAP-Rule" id="MF_01216"/>
    </source>
</evidence>
<dbReference type="RefSeq" id="WP_311622863.1">
    <property type="nucleotide sequence ID" value="NZ_JAVRFE010000007.1"/>
</dbReference>
<dbReference type="EMBL" id="JAVRFE010000007">
    <property type="protein sequence ID" value="MDT0455521.1"/>
    <property type="molecule type" value="Genomic_DNA"/>
</dbReference>
<evidence type="ECO:0000313" key="9">
    <source>
        <dbReference type="Proteomes" id="UP001180551"/>
    </source>
</evidence>
<keyword evidence="3 6" id="KW-0560">Oxidoreductase</keyword>
<feature type="binding site" evidence="6">
    <location>
        <begin position="17"/>
        <end position="19"/>
    </location>
    <ligand>
        <name>FMN</name>
        <dbReference type="ChEBI" id="CHEBI:58210"/>
    </ligand>
</feature>
<dbReference type="InterPro" id="IPR003680">
    <property type="entry name" value="Flavodoxin_fold"/>
</dbReference>
<evidence type="ECO:0000259" key="7">
    <source>
        <dbReference type="Pfam" id="PF02525"/>
    </source>
</evidence>
<dbReference type="SUPFAM" id="SSF52218">
    <property type="entry name" value="Flavoproteins"/>
    <property type="match status" value="1"/>
</dbReference>
<keyword evidence="4 6" id="KW-0520">NAD</keyword>
<keyword evidence="9" id="KW-1185">Reference proteome</keyword>
<evidence type="ECO:0000313" key="8">
    <source>
        <dbReference type="EMBL" id="MDT0455521.1"/>
    </source>
</evidence>
<feature type="binding site" evidence="6">
    <location>
        <position position="10"/>
    </location>
    <ligand>
        <name>FMN</name>
        <dbReference type="ChEBI" id="CHEBI:58210"/>
    </ligand>
</feature>
<comment type="caution">
    <text evidence="6">Lacks conserved residue(s) required for the propagation of feature annotation.</text>
</comment>
<dbReference type="Pfam" id="PF02525">
    <property type="entry name" value="Flavodoxin_2"/>
    <property type="match status" value="1"/>
</dbReference>
<comment type="catalytic activity">
    <reaction evidence="6">
        <text>2 a quinone + NADH + H(+) = 2 a 1,4-benzosemiquinone + NAD(+)</text>
        <dbReference type="Rhea" id="RHEA:65952"/>
        <dbReference type="ChEBI" id="CHEBI:15378"/>
        <dbReference type="ChEBI" id="CHEBI:57540"/>
        <dbReference type="ChEBI" id="CHEBI:57945"/>
        <dbReference type="ChEBI" id="CHEBI:132124"/>
        <dbReference type="ChEBI" id="CHEBI:134225"/>
    </reaction>
</comment>
<dbReference type="Proteomes" id="UP001180551">
    <property type="component" value="Unassembled WGS sequence"/>
</dbReference>
<accession>A0ABU2T3X4</accession>
<sequence>MTSLLHLDSSAHRSGESVSRELTALFAHTWRAVHGPAGYRYRDLAADPVPPLDTAYCSLGRRVEQHGLVPPAGVDTLIKTPAETHAWALTSPLIAELTAADTLLIGAPMYNYSVPASLKAWIDRVGFPGAFTDPDTGGSLLQGTKVVVISTRGGAYGPGTPREAWDFQTPYLRAYFGKQGVAQEDICFVSAEMTMAGLVPHLARFQSEAESSLAAARAEVMALASARAEIEASA</sequence>
<dbReference type="EC" id="1.6.5.-" evidence="6"/>
<dbReference type="PANTHER" id="PTHR43741">
    <property type="entry name" value="FMN-DEPENDENT NADH-AZOREDUCTASE 1"/>
    <property type="match status" value="1"/>
</dbReference>
<dbReference type="InterPro" id="IPR029039">
    <property type="entry name" value="Flavoprotein-like_sf"/>
</dbReference>
<keyword evidence="2 6" id="KW-0288">FMN</keyword>
<evidence type="ECO:0000256" key="2">
    <source>
        <dbReference type="ARBA" id="ARBA00022643"/>
    </source>
</evidence>
<gene>
    <name evidence="6" type="primary">azoR</name>
    <name evidence="8" type="ORF">RM550_07180</name>
</gene>
<evidence type="ECO:0000256" key="1">
    <source>
        <dbReference type="ARBA" id="ARBA00022630"/>
    </source>
</evidence>
<evidence type="ECO:0000256" key="3">
    <source>
        <dbReference type="ARBA" id="ARBA00023002"/>
    </source>
</evidence>
<feature type="binding site" evidence="6">
    <location>
        <begin position="151"/>
        <end position="154"/>
    </location>
    <ligand>
        <name>FMN</name>
        <dbReference type="ChEBI" id="CHEBI:58210"/>
    </ligand>
</feature>
<dbReference type="Gene3D" id="3.40.50.360">
    <property type="match status" value="1"/>
</dbReference>
<evidence type="ECO:0000256" key="5">
    <source>
        <dbReference type="ARBA" id="ARBA00048542"/>
    </source>
</evidence>
<comment type="function">
    <text evidence="6">Also exhibits azoreductase activity. Catalyzes the reductive cleavage of the azo bond in aromatic azo compounds to the corresponding amines.</text>
</comment>
<comment type="catalytic activity">
    <reaction evidence="5">
        <text>N,N-dimethyl-1,4-phenylenediamine + anthranilate + 2 NAD(+) = 2-(4-dimethylaminophenyl)diazenylbenzoate + 2 NADH + 2 H(+)</text>
        <dbReference type="Rhea" id="RHEA:55872"/>
        <dbReference type="ChEBI" id="CHEBI:15378"/>
        <dbReference type="ChEBI" id="CHEBI:15783"/>
        <dbReference type="ChEBI" id="CHEBI:16567"/>
        <dbReference type="ChEBI" id="CHEBI:57540"/>
        <dbReference type="ChEBI" id="CHEBI:57945"/>
        <dbReference type="ChEBI" id="CHEBI:71579"/>
        <dbReference type="EC" id="1.7.1.17"/>
    </reaction>
    <physiologicalReaction direction="right-to-left" evidence="5">
        <dbReference type="Rhea" id="RHEA:55874"/>
    </physiologicalReaction>
</comment>
<dbReference type="HAMAP" id="MF_01216">
    <property type="entry name" value="Azoreductase_type1"/>
    <property type="match status" value="1"/>
</dbReference>
<comment type="similarity">
    <text evidence="6">Belongs to the azoreductase type 1 family.</text>
</comment>
<proteinExistence type="inferred from homology"/>
<dbReference type="PANTHER" id="PTHR43741:SF4">
    <property type="entry name" value="FMN-DEPENDENT NADH:QUINONE OXIDOREDUCTASE"/>
    <property type="match status" value="1"/>
</dbReference>
<dbReference type="InterPro" id="IPR050104">
    <property type="entry name" value="FMN-dep_NADH:Q_OxRdtase_AzoR1"/>
</dbReference>
<organism evidence="8 9">
    <name type="scientific">Streptomyces mooreae</name>
    <dbReference type="NCBI Taxonomy" id="3075523"/>
    <lineage>
        <taxon>Bacteria</taxon>
        <taxon>Bacillati</taxon>
        <taxon>Actinomycetota</taxon>
        <taxon>Actinomycetes</taxon>
        <taxon>Kitasatosporales</taxon>
        <taxon>Streptomycetaceae</taxon>
        <taxon>Streptomyces</taxon>
    </lineage>
</organism>